<accession>A0A1I3HKI0</accession>
<dbReference type="InterPro" id="IPR013976">
    <property type="entry name" value="HDOD"/>
</dbReference>
<keyword evidence="3" id="KW-1185">Reference proteome</keyword>
<dbReference type="EMBL" id="FOQD01000008">
    <property type="protein sequence ID" value="SFI36254.1"/>
    <property type="molecule type" value="Genomic_DNA"/>
</dbReference>
<evidence type="ECO:0000259" key="1">
    <source>
        <dbReference type="PROSITE" id="PS51833"/>
    </source>
</evidence>
<evidence type="ECO:0000313" key="3">
    <source>
        <dbReference type="Proteomes" id="UP000199518"/>
    </source>
</evidence>
<dbReference type="RefSeq" id="WP_092050376.1">
    <property type="nucleotide sequence ID" value="NZ_FOQD01000008.1"/>
</dbReference>
<evidence type="ECO:0000313" key="2">
    <source>
        <dbReference type="EMBL" id="SFI36254.1"/>
    </source>
</evidence>
<dbReference type="Gene3D" id="1.10.3210.10">
    <property type="entry name" value="Hypothetical protein af1432"/>
    <property type="match status" value="1"/>
</dbReference>
<sequence>MDLRTHLPHEIPAPHFPSPISAADVQAILDLVQTDDADLQKLVAALEARPPIAGLVTRAVNSVSLGSMQQVRSLRHAVAILGLQRVRQLMIDLKVSTQSSPRSAASQR</sequence>
<dbReference type="Pfam" id="PF08668">
    <property type="entry name" value="HDOD"/>
    <property type="match status" value="1"/>
</dbReference>
<protein>
    <submittedName>
        <fullName evidence="2">HDOD domain-containing protein</fullName>
    </submittedName>
</protein>
<gene>
    <name evidence="2" type="ORF">SAMN05421753_108103</name>
</gene>
<reference evidence="3" key="1">
    <citation type="submission" date="2016-10" db="EMBL/GenBank/DDBJ databases">
        <authorList>
            <person name="Varghese N."/>
            <person name="Submissions S."/>
        </authorList>
    </citation>
    <scope>NUCLEOTIDE SEQUENCE [LARGE SCALE GENOMIC DNA]</scope>
    <source>
        <strain evidence="3">DSM 26348</strain>
    </source>
</reference>
<name>A0A1I3HKI0_9PLAN</name>
<dbReference type="STRING" id="1576369.SAMN05421753_108103"/>
<proteinExistence type="predicted"/>
<dbReference type="Proteomes" id="UP000199518">
    <property type="component" value="Unassembled WGS sequence"/>
</dbReference>
<dbReference type="PROSITE" id="PS51833">
    <property type="entry name" value="HDOD"/>
    <property type="match status" value="1"/>
</dbReference>
<dbReference type="AlphaFoldDB" id="A0A1I3HKI0"/>
<dbReference type="SUPFAM" id="SSF109604">
    <property type="entry name" value="HD-domain/PDEase-like"/>
    <property type="match status" value="1"/>
</dbReference>
<organism evidence="2 3">
    <name type="scientific">Planctomicrobium piriforme</name>
    <dbReference type="NCBI Taxonomy" id="1576369"/>
    <lineage>
        <taxon>Bacteria</taxon>
        <taxon>Pseudomonadati</taxon>
        <taxon>Planctomycetota</taxon>
        <taxon>Planctomycetia</taxon>
        <taxon>Planctomycetales</taxon>
        <taxon>Planctomycetaceae</taxon>
        <taxon>Planctomicrobium</taxon>
    </lineage>
</organism>
<feature type="domain" description="HDOD" evidence="1">
    <location>
        <begin position="18"/>
        <end position="108"/>
    </location>
</feature>